<accession>A0ABW5XUP3</accession>
<protein>
    <recommendedName>
        <fullName evidence="4">Beta-lactamase regulating signal transducer with metallopeptidase domain</fullName>
    </recommendedName>
</protein>
<evidence type="ECO:0000256" key="1">
    <source>
        <dbReference type="SAM" id="Phobius"/>
    </source>
</evidence>
<keyword evidence="1" id="KW-1133">Transmembrane helix</keyword>
<keyword evidence="3" id="KW-1185">Reference proteome</keyword>
<evidence type="ECO:0000313" key="2">
    <source>
        <dbReference type="EMBL" id="MFD2866666.1"/>
    </source>
</evidence>
<dbReference type="EMBL" id="JBHUON010000031">
    <property type="protein sequence ID" value="MFD2866666.1"/>
    <property type="molecule type" value="Genomic_DNA"/>
</dbReference>
<dbReference type="Proteomes" id="UP001597601">
    <property type="component" value="Unassembled WGS sequence"/>
</dbReference>
<keyword evidence="1" id="KW-0472">Membrane</keyword>
<sequence length="107" mass="12974">MGYPIIIIPYLNVDGMAIYPFILLKKADHRRDAVLIRHETIHLKQQQEMLVLPFYMVYLIIYLFNLFRFKNHDRAYKAIIFEREAYSNDREPGYVTNRPFWAFLNCK</sequence>
<feature type="transmembrane region" description="Helical" evidence="1">
    <location>
        <begin position="49"/>
        <end position="67"/>
    </location>
</feature>
<name>A0ABW5XUP3_9SPHI</name>
<dbReference type="RefSeq" id="WP_377130307.1">
    <property type="nucleotide sequence ID" value="NZ_JBHUHN010000001.1"/>
</dbReference>
<proteinExistence type="predicted"/>
<organism evidence="2 3">
    <name type="scientific">Mucilaginibacter antarcticus</name>
    <dbReference type="NCBI Taxonomy" id="1855725"/>
    <lineage>
        <taxon>Bacteria</taxon>
        <taxon>Pseudomonadati</taxon>
        <taxon>Bacteroidota</taxon>
        <taxon>Sphingobacteriia</taxon>
        <taxon>Sphingobacteriales</taxon>
        <taxon>Sphingobacteriaceae</taxon>
        <taxon>Mucilaginibacter</taxon>
    </lineage>
</organism>
<evidence type="ECO:0000313" key="3">
    <source>
        <dbReference type="Proteomes" id="UP001597601"/>
    </source>
</evidence>
<gene>
    <name evidence="2" type="ORF">ACFSYC_18360</name>
</gene>
<keyword evidence="1" id="KW-0812">Transmembrane</keyword>
<comment type="caution">
    <text evidence="2">The sequence shown here is derived from an EMBL/GenBank/DDBJ whole genome shotgun (WGS) entry which is preliminary data.</text>
</comment>
<reference evidence="3" key="1">
    <citation type="journal article" date="2019" name="Int. J. Syst. Evol. Microbiol.">
        <title>The Global Catalogue of Microorganisms (GCM) 10K type strain sequencing project: providing services to taxonomists for standard genome sequencing and annotation.</title>
        <authorList>
            <consortium name="The Broad Institute Genomics Platform"/>
            <consortium name="The Broad Institute Genome Sequencing Center for Infectious Disease"/>
            <person name="Wu L."/>
            <person name="Ma J."/>
        </authorList>
    </citation>
    <scope>NUCLEOTIDE SEQUENCE [LARGE SCALE GENOMIC DNA]</scope>
    <source>
        <strain evidence="3">KCTC 52232</strain>
    </source>
</reference>
<evidence type="ECO:0008006" key="4">
    <source>
        <dbReference type="Google" id="ProtNLM"/>
    </source>
</evidence>